<evidence type="ECO:0000256" key="3">
    <source>
        <dbReference type="ARBA" id="ARBA00022833"/>
    </source>
</evidence>
<dbReference type="SMART" id="SM00249">
    <property type="entry name" value="PHD"/>
    <property type="match status" value="1"/>
</dbReference>
<keyword evidence="2" id="KW-0863">Zinc-finger</keyword>
<feature type="compositionally biased region" description="Polar residues" evidence="6">
    <location>
        <begin position="664"/>
        <end position="682"/>
    </location>
</feature>
<dbReference type="PANTHER" id="PTHR33304">
    <property type="match status" value="1"/>
</dbReference>
<feature type="compositionally biased region" description="Polar residues" evidence="6">
    <location>
        <begin position="1106"/>
        <end position="1116"/>
    </location>
</feature>
<feature type="compositionally biased region" description="Basic and acidic residues" evidence="6">
    <location>
        <begin position="593"/>
        <end position="610"/>
    </location>
</feature>
<feature type="compositionally biased region" description="Polar residues" evidence="6">
    <location>
        <begin position="381"/>
        <end position="409"/>
    </location>
</feature>
<accession>A0AAV9DTK3</accession>
<keyword evidence="1" id="KW-0479">Metal-binding</keyword>
<feature type="compositionally biased region" description="Polar residues" evidence="6">
    <location>
        <begin position="235"/>
        <end position="250"/>
    </location>
</feature>
<comment type="caution">
    <text evidence="8">The sequence shown here is derived from an EMBL/GenBank/DDBJ whole genome shotgun (WGS) entry which is preliminary data.</text>
</comment>
<proteinExistence type="predicted"/>
<feature type="compositionally biased region" description="Basic and acidic residues" evidence="6">
    <location>
        <begin position="1285"/>
        <end position="1302"/>
    </location>
</feature>
<feature type="compositionally biased region" description="Polar residues" evidence="6">
    <location>
        <begin position="1147"/>
        <end position="1166"/>
    </location>
</feature>
<evidence type="ECO:0000256" key="6">
    <source>
        <dbReference type="SAM" id="MobiDB-lite"/>
    </source>
</evidence>
<feature type="region of interest" description="Disordered" evidence="6">
    <location>
        <begin position="1282"/>
        <end position="1318"/>
    </location>
</feature>
<dbReference type="InterPro" id="IPR013083">
    <property type="entry name" value="Znf_RING/FYVE/PHD"/>
</dbReference>
<dbReference type="InterPro" id="IPR019787">
    <property type="entry name" value="Znf_PHD-finger"/>
</dbReference>
<dbReference type="InterPro" id="IPR056280">
    <property type="entry name" value="AIPP2-like_SPOC"/>
</dbReference>
<reference evidence="8" key="1">
    <citation type="journal article" date="2023" name="Nat. Commun.">
        <title>Diploid and tetraploid genomes of Acorus and the evolution of monocots.</title>
        <authorList>
            <person name="Ma L."/>
            <person name="Liu K.W."/>
            <person name="Li Z."/>
            <person name="Hsiao Y.Y."/>
            <person name="Qi Y."/>
            <person name="Fu T."/>
            <person name="Tang G.D."/>
            <person name="Zhang D."/>
            <person name="Sun W.H."/>
            <person name="Liu D.K."/>
            <person name="Li Y."/>
            <person name="Chen G.Z."/>
            <person name="Liu X.D."/>
            <person name="Liao X.Y."/>
            <person name="Jiang Y.T."/>
            <person name="Yu X."/>
            <person name="Hao Y."/>
            <person name="Huang J."/>
            <person name="Zhao X.W."/>
            <person name="Ke S."/>
            <person name="Chen Y.Y."/>
            <person name="Wu W.L."/>
            <person name="Hsu J.L."/>
            <person name="Lin Y.F."/>
            <person name="Huang M.D."/>
            <person name="Li C.Y."/>
            <person name="Huang L."/>
            <person name="Wang Z.W."/>
            <person name="Zhao X."/>
            <person name="Zhong W.Y."/>
            <person name="Peng D.H."/>
            <person name="Ahmad S."/>
            <person name="Lan S."/>
            <person name="Zhang J.S."/>
            <person name="Tsai W.C."/>
            <person name="Van de Peer Y."/>
            <person name="Liu Z.J."/>
        </authorList>
    </citation>
    <scope>NUCLEOTIDE SEQUENCE</scope>
    <source>
        <strain evidence="8">CP</strain>
    </source>
</reference>
<dbReference type="InterPro" id="IPR049914">
    <property type="entry name" value="PHD1-3/5-6"/>
</dbReference>
<feature type="compositionally biased region" description="Polar residues" evidence="6">
    <location>
        <begin position="1124"/>
        <end position="1133"/>
    </location>
</feature>
<feature type="domain" description="Zinc finger PHD-type" evidence="7">
    <location>
        <begin position="318"/>
        <end position="365"/>
    </location>
</feature>
<feature type="compositionally biased region" description="Polar residues" evidence="6">
    <location>
        <begin position="635"/>
        <end position="652"/>
    </location>
</feature>
<evidence type="ECO:0000313" key="9">
    <source>
        <dbReference type="Proteomes" id="UP001180020"/>
    </source>
</evidence>
<keyword evidence="4" id="KW-0805">Transcription regulation</keyword>
<feature type="compositionally biased region" description="Basic and acidic residues" evidence="6">
    <location>
        <begin position="739"/>
        <end position="748"/>
    </location>
</feature>
<dbReference type="GO" id="GO:0140566">
    <property type="term" value="F:histone reader activity"/>
    <property type="evidence" value="ECO:0007669"/>
    <property type="project" value="InterPro"/>
</dbReference>
<dbReference type="PANTHER" id="PTHR33304:SF9">
    <property type="entry name" value="RING_FYVE_PHD ZINC FINGER SUPERFAMILY PROTEIN"/>
    <property type="match status" value="1"/>
</dbReference>
<feature type="compositionally biased region" description="Low complexity" evidence="6">
    <location>
        <begin position="577"/>
        <end position="588"/>
    </location>
</feature>
<feature type="compositionally biased region" description="Polar residues" evidence="6">
    <location>
        <begin position="689"/>
        <end position="710"/>
    </location>
</feature>
<feature type="compositionally biased region" description="Basic and acidic residues" evidence="6">
    <location>
        <begin position="292"/>
        <end position="310"/>
    </location>
</feature>
<sequence>MKTESGTCNVCAAPCSSCMHYNQAVPAMESKVEDCFSEDICRGKETNQCISSNAPIYKSRKCDDQQHTASEASNLFSASSSHDSVSENAESKAPIKAFDTCDASEDIVMPPNLSGETDKKDQLSDFTSPRNRDASVVGKASSSNVIEDQRGLECHGDNISCVSGIRIRDMTAASSSGMEDLDRKNLSLGVCSKESSEKKGFSLSSATAGFSHQSDITQSPPLKDVRTVGQESVAPGSSSIPGKAQDNNTICMRSDSSLENQVDMVNEKPPDKVMDYVNENGQPEKANSLSDSDLHKSKEMDCESEHSDSENLEQDVKVCDICGDAGREDLLAFCSSCTDGAEHTYCMKIMLDKVPEGDWVCEGCMLKEESENQKLDKFESASGTSKESSIEKNQNFGENSNSGIPSKSINRPIDAEVMPSTKGLQGLKISCKMLADSSELPSVSKKRAPEIGIVSQGVSSTSKKPSLSRESSFKNLDTGKVKAMNLAQLPGSRVANNPQAVPQSPVSSLNSSRMRPQSSRGFLSKSTSFNNLGMKPKVKQFVEDISQKPKLAGASSSGNMKKEAAFRNKSLSFKNISSTRSSFNESRSVGSPRVEEPRSLKERNSLERKNSFASERPTVSSTVGTGVPFPKAEQKVTSSSETGSATDFQSKAMQLDGKLISPRPGSSLSNKGSEVQHSSAGSSDMKRQATYSGRSSGIPSSNGACNTPEQKPSILGVPGKPSGNLDLIQQRGLPNSRESLNRDEKSREPSSISGSRPTILAGSRRCSRCNETGHTTQFCPIDKFRDSALKVSAERNLKEVPHKSNKWKGSVEAAISRPKKRPYNKLVEQSDDISLSNTDLSNEVVSEDQCSRPSSCKRSVPSLEGTSDVLDTFKGSTADSTKTSSGIDIKQEIIPPMEDVCSRRTRKLKFTPSISDEIITKNSPGKLAIPVHEYIWQGCFEVQRSGEHPELCDGIQAHLSSGASPKVPDVVMKFPCKIQMEEIPRKRSWPLQFQESGATEDNIALYFFARDLESYEGYYKKLLENLLKNDFALKGEISGIELLIFPSNKLPEKSQRWNRLFFLWGVFIERRSDYSVRSSGLQNNNCTMSLGSFPKNLSPLHLPEVNGSQSLNSDQQVQRDDSKSSQLPNSCEEIQSRKHVDFPSLLRSVSDNGNSDGLPTNSNGNSLARAYTYGTLSSTMHTSCTVSEILPLKNVHGVLESGRDAAEGQSHFIDDLANGTTEGPLSSLDGGTVLSGPSKMFPPNHFPVQEARARDGGDASSDGERLKNKLLLVESRTAENVNKTDLVEKEQNKREHEWRSHASGDASNDPGGTRSWLDKAADDLPVDEHKNFMRTDGEAYSTRIAGEQNFTKISSSRPLVDLNSPAEEPESYGLYDQAIMPETSRSTESYFFPDLDPSRDFIPVHVISSDDEDPPGPSAPNLELALGGKNKLPSQDVVLPFITPSREKVGKRNGDDGASASLSLSLGFPDLGKEQTHNSSVTRQEKPLPDTSLLLFRG</sequence>
<feature type="region of interest" description="Disordered" evidence="6">
    <location>
        <begin position="549"/>
        <end position="760"/>
    </location>
</feature>
<keyword evidence="3" id="KW-0862">Zinc</keyword>
<dbReference type="Pfam" id="PF23121">
    <property type="entry name" value="SPOC_AIPP2"/>
    <property type="match status" value="1"/>
</dbReference>
<keyword evidence="9" id="KW-1185">Reference proteome</keyword>
<feature type="region of interest" description="Disordered" evidence="6">
    <location>
        <begin position="108"/>
        <end position="142"/>
    </location>
</feature>
<dbReference type="InterPro" id="IPR001965">
    <property type="entry name" value="Znf_PHD"/>
</dbReference>
<keyword evidence="5" id="KW-0804">Transcription</keyword>
<feature type="region of interest" description="Disordered" evidence="6">
    <location>
        <begin position="229"/>
        <end position="250"/>
    </location>
</feature>
<dbReference type="GO" id="GO:0008270">
    <property type="term" value="F:zinc ion binding"/>
    <property type="evidence" value="ECO:0007669"/>
    <property type="project" value="UniProtKB-KW"/>
</dbReference>
<evidence type="ECO:0000313" key="8">
    <source>
        <dbReference type="EMBL" id="KAK1303843.1"/>
    </source>
</evidence>
<dbReference type="Pfam" id="PF00628">
    <property type="entry name" value="PHD"/>
    <property type="match status" value="1"/>
</dbReference>
<feature type="region of interest" description="Disordered" evidence="6">
    <location>
        <begin position="1104"/>
        <end position="1166"/>
    </location>
</feature>
<feature type="compositionally biased region" description="Polar residues" evidence="6">
    <location>
        <begin position="279"/>
        <end position="291"/>
    </location>
</feature>
<feature type="compositionally biased region" description="Low complexity" evidence="6">
    <location>
        <begin position="1456"/>
        <end position="1467"/>
    </location>
</feature>
<feature type="compositionally biased region" description="Polar residues" evidence="6">
    <location>
        <begin position="494"/>
        <end position="531"/>
    </location>
</feature>
<dbReference type="GO" id="GO:0034244">
    <property type="term" value="P:negative regulation of transcription elongation by RNA polymerase II"/>
    <property type="evidence" value="ECO:0007669"/>
    <property type="project" value="InterPro"/>
</dbReference>
<evidence type="ECO:0000256" key="5">
    <source>
        <dbReference type="ARBA" id="ARBA00023163"/>
    </source>
</evidence>
<evidence type="ECO:0000259" key="7">
    <source>
        <dbReference type="SMART" id="SM00249"/>
    </source>
</evidence>
<feature type="region of interest" description="Disordered" evidence="6">
    <location>
        <begin position="1444"/>
        <end position="1498"/>
    </location>
</feature>
<feature type="region of interest" description="Disordered" evidence="6">
    <location>
        <begin position="375"/>
        <end position="409"/>
    </location>
</feature>
<protein>
    <recommendedName>
        <fullName evidence="7">Zinc finger PHD-type domain-containing protein</fullName>
    </recommendedName>
</protein>
<feature type="region of interest" description="Disordered" evidence="6">
    <location>
        <begin position="276"/>
        <end position="310"/>
    </location>
</feature>
<dbReference type="Proteomes" id="UP001180020">
    <property type="component" value="Unassembled WGS sequence"/>
</dbReference>
<dbReference type="EMBL" id="JAUJYO010000011">
    <property type="protein sequence ID" value="KAK1303843.1"/>
    <property type="molecule type" value="Genomic_DNA"/>
</dbReference>
<evidence type="ECO:0000256" key="1">
    <source>
        <dbReference type="ARBA" id="ARBA00022723"/>
    </source>
</evidence>
<feature type="compositionally biased region" description="Polar residues" evidence="6">
    <location>
        <begin position="611"/>
        <end position="624"/>
    </location>
</feature>
<evidence type="ECO:0000256" key="2">
    <source>
        <dbReference type="ARBA" id="ARBA00022771"/>
    </source>
</evidence>
<organism evidence="8 9">
    <name type="scientific">Acorus calamus</name>
    <name type="common">Sweet flag</name>
    <dbReference type="NCBI Taxonomy" id="4465"/>
    <lineage>
        <taxon>Eukaryota</taxon>
        <taxon>Viridiplantae</taxon>
        <taxon>Streptophyta</taxon>
        <taxon>Embryophyta</taxon>
        <taxon>Tracheophyta</taxon>
        <taxon>Spermatophyta</taxon>
        <taxon>Magnoliopsida</taxon>
        <taxon>Liliopsida</taxon>
        <taxon>Acoraceae</taxon>
        <taxon>Acorus</taxon>
    </lineage>
</organism>
<name>A0AAV9DTK3_ACOCL</name>
<dbReference type="Gene3D" id="3.30.40.10">
    <property type="entry name" value="Zinc/RING finger domain, C3HC4 (zinc finger)"/>
    <property type="match status" value="1"/>
</dbReference>
<dbReference type="InterPro" id="IPR011011">
    <property type="entry name" value="Znf_FYVE_PHD"/>
</dbReference>
<gene>
    <name evidence="8" type="ORF">QJS10_CPB11g00150</name>
</gene>
<feature type="region of interest" description="Disordered" evidence="6">
    <location>
        <begin position="493"/>
        <end position="535"/>
    </location>
</feature>
<dbReference type="SUPFAM" id="SSF57903">
    <property type="entry name" value="FYVE/PHD zinc finger"/>
    <property type="match status" value="1"/>
</dbReference>
<reference evidence="8" key="2">
    <citation type="submission" date="2023-06" db="EMBL/GenBank/DDBJ databases">
        <authorList>
            <person name="Ma L."/>
            <person name="Liu K.-W."/>
            <person name="Li Z."/>
            <person name="Hsiao Y.-Y."/>
            <person name="Qi Y."/>
            <person name="Fu T."/>
            <person name="Tang G."/>
            <person name="Zhang D."/>
            <person name="Sun W.-H."/>
            <person name="Liu D.-K."/>
            <person name="Li Y."/>
            <person name="Chen G.-Z."/>
            <person name="Liu X.-D."/>
            <person name="Liao X.-Y."/>
            <person name="Jiang Y.-T."/>
            <person name="Yu X."/>
            <person name="Hao Y."/>
            <person name="Huang J."/>
            <person name="Zhao X.-W."/>
            <person name="Ke S."/>
            <person name="Chen Y.-Y."/>
            <person name="Wu W.-L."/>
            <person name="Hsu J.-L."/>
            <person name="Lin Y.-F."/>
            <person name="Huang M.-D."/>
            <person name="Li C.-Y."/>
            <person name="Huang L."/>
            <person name="Wang Z.-W."/>
            <person name="Zhao X."/>
            <person name="Zhong W.-Y."/>
            <person name="Peng D.-H."/>
            <person name="Ahmad S."/>
            <person name="Lan S."/>
            <person name="Zhang J.-S."/>
            <person name="Tsai W.-C."/>
            <person name="Van De Peer Y."/>
            <person name="Liu Z.-J."/>
        </authorList>
    </citation>
    <scope>NUCLEOTIDE SEQUENCE</scope>
    <source>
        <strain evidence="8">CP</strain>
        <tissue evidence="8">Leaves</tissue>
    </source>
</reference>
<feature type="compositionally biased region" description="Basic and acidic residues" evidence="6">
    <location>
        <begin position="1445"/>
        <end position="1455"/>
    </location>
</feature>
<evidence type="ECO:0000256" key="4">
    <source>
        <dbReference type="ARBA" id="ARBA00023015"/>
    </source>
</evidence>